<keyword evidence="12" id="KW-0966">Cell projection</keyword>
<dbReference type="EMBL" id="SSOD01000002">
    <property type="protein sequence ID" value="THF64450.1"/>
    <property type="molecule type" value="Genomic_DNA"/>
</dbReference>
<dbReference type="Pfam" id="PF01832">
    <property type="entry name" value="Glucosaminidase"/>
    <property type="match status" value="1"/>
</dbReference>
<dbReference type="SMART" id="SM00047">
    <property type="entry name" value="LYZ2"/>
    <property type="match status" value="1"/>
</dbReference>
<gene>
    <name evidence="12" type="primary">flgJ</name>
    <name evidence="12" type="ORF">E6O51_02310</name>
</gene>
<keyword evidence="8" id="KW-0326">Glycosidase</keyword>
<dbReference type="Pfam" id="PF10135">
    <property type="entry name" value="Rod-binding"/>
    <property type="match status" value="1"/>
</dbReference>
<evidence type="ECO:0000256" key="3">
    <source>
        <dbReference type="ARBA" id="ARBA00006880"/>
    </source>
</evidence>
<dbReference type="InterPro" id="IPR002901">
    <property type="entry name" value="MGlyc_endo_b_GlcNAc-like_dom"/>
</dbReference>
<evidence type="ECO:0000256" key="7">
    <source>
        <dbReference type="ARBA" id="ARBA00022801"/>
    </source>
</evidence>
<evidence type="ECO:0000313" key="13">
    <source>
        <dbReference type="Proteomes" id="UP000307956"/>
    </source>
</evidence>
<evidence type="ECO:0000256" key="8">
    <source>
        <dbReference type="ARBA" id="ARBA00023295"/>
    </source>
</evidence>
<dbReference type="Gene3D" id="1.10.530.10">
    <property type="match status" value="1"/>
</dbReference>
<keyword evidence="7 12" id="KW-0378">Hydrolase</keyword>
<comment type="subcellular location">
    <subcellularLocation>
        <location evidence="2">Periplasm</location>
    </subcellularLocation>
</comment>
<dbReference type="InterPro" id="IPR051056">
    <property type="entry name" value="Glycosyl_Hydrolase_73"/>
</dbReference>
<protein>
    <recommendedName>
        <fullName evidence="5">Peptidoglycan hydrolase FlgJ</fullName>
    </recommendedName>
    <alternativeName>
        <fullName evidence="10">Muramidase FlgJ</fullName>
    </alternativeName>
</protein>
<dbReference type="PANTHER" id="PTHR33308:SF9">
    <property type="entry name" value="PEPTIDOGLYCAN HYDROLASE FLGJ"/>
    <property type="match status" value="1"/>
</dbReference>
<feature type="domain" description="Mannosyl-glycoprotein endo-beta-N-acetylglucosamidase-like" evidence="11">
    <location>
        <begin position="188"/>
        <end position="349"/>
    </location>
</feature>
<dbReference type="GO" id="GO:0071555">
    <property type="term" value="P:cell wall organization"/>
    <property type="evidence" value="ECO:0007669"/>
    <property type="project" value="UniProtKB-KW"/>
</dbReference>
<evidence type="ECO:0000259" key="11">
    <source>
        <dbReference type="SMART" id="SM00047"/>
    </source>
</evidence>
<comment type="similarity">
    <text evidence="4">In the C-terminal section; belongs to the glycosyl hydrolase 73 family.</text>
</comment>
<keyword evidence="13" id="KW-1185">Reference proteome</keyword>
<dbReference type="Gene3D" id="2.10.70.40">
    <property type="entry name" value="peptidoglycan hydrolase"/>
    <property type="match status" value="1"/>
</dbReference>
<dbReference type="InterPro" id="IPR013377">
    <property type="entry name" value="FlgJ"/>
</dbReference>
<evidence type="ECO:0000256" key="6">
    <source>
        <dbReference type="ARBA" id="ARBA00022764"/>
    </source>
</evidence>
<dbReference type="InterPro" id="IPR019301">
    <property type="entry name" value="Flagellar_prot_FlgJ_N"/>
</dbReference>
<dbReference type="NCBIfam" id="TIGR02541">
    <property type="entry name" value="flagell_FlgJ"/>
    <property type="match status" value="1"/>
</dbReference>
<dbReference type="GO" id="GO:0071973">
    <property type="term" value="P:bacterial-type flagellum-dependent cell motility"/>
    <property type="evidence" value="ECO:0007669"/>
    <property type="project" value="TreeGrafter"/>
</dbReference>
<accession>A0A4S4AWN6</accession>
<keyword evidence="9" id="KW-0961">Cell wall biogenesis/degradation</keyword>
<keyword evidence="12" id="KW-0969">Cilium</keyword>
<comment type="caution">
    <text evidence="12">The sequence shown here is derived from an EMBL/GenBank/DDBJ whole genome shotgun (WGS) entry which is preliminary data.</text>
</comment>
<dbReference type="GO" id="GO:0004040">
    <property type="term" value="F:amidase activity"/>
    <property type="evidence" value="ECO:0007669"/>
    <property type="project" value="InterPro"/>
</dbReference>
<evidence type="ECO:0000256" key="2">
    <source>
        <dbReference type="ARBA" id="ARBA00004418"/>
    </source>
</evidence>
<evidence type="ECO:0000256" key="1">
    <source>
        <dbReference type="ARBA" id="ARBA00002954"/>
    </source>
</evidence>
<reference evidence="12 13" key="1">
    <citation type="submission" date="2019-04" db="EMBL/GenBank/DDBJ databases">
        <title>Azoarcus rhizosphaerae sp. nov. isolated from rhizosphere of Ficus religiosa.</title>
        <authorList>
            <person name="Lin S.-Y."/>
            <person name="Hameed A."/>
            <person name="Hsu Y.-H."/>
            <person name="Young C.-C."/>
        </authorList>
    </citation>
    <scope>NUCLEOTIDE SEQUENCE [LARGE SCALE GENOMIC DNA]</scope>
    <source>
        <strain evidence="12 13">CC-YHH848</strain>
    </source>
</reference>
<dbReference type="Proteomes" id="UP000307956">
    <property type="component" value="Unassembled WGS sequence"/>
</dbReference>
<proteinExistence type="inferred from homology"/>
<dbReference type="PRINTS" id="PR01002">
    <property type="entry name" value="FLGFLGJ"/>
</dbReference>
<keyword evidence="6" id="KW-0574">Periplasm</keyword>
<dbReference type="GO" id="GO:0042597">
    <property type="term" value="C:periplasmic space"/>
    <property type="evidence" value="ECO:0007669"/>
    <property type="project" value="UniProtKB-SubCell"/>
</dbReference>
<comment type="similarity">
    <text evidence="3">In the N-terminal section; belongs to the FlgJ family.</text>
</comment>
<organism evidence="12 13">
    <name type="scientific">Pseudothauera rhizosphaerae</name>
    <dbReference type="NCBI Taxonomy" id="2565932"/>
    <lineage>
        <taxon>Bacteria</taxon>
        <taxon>Pseudomonadati</taxon>
        <taxon>Pseudomonadota</taxon>
        <taxon>Betaproteobacteria</taxon>
        <taxon>Rhodocyclales</taxon>
        <taxon>Zoogloeaceae</taxon>
        <taxon>Pseudothauera</taxon>
    </lineage>
</organism>
<evidence type="ECO:0000256" key="10">
    <source>
        <dbReference type="ARBA" id="ARBA00030835"/>
    </source>
</evidence>
<name>A0A4S4AWN6_9RHOO</name>
<sequence length="353" mass="36790">MDGGFQLNALDPRSLSDLQRLSREQPDSPETLRAAAKQFEALFLQMALKAMRQATPQNGLFDNEHTRTYQSLLDQQLALQLAHSRNNGMSDVLFRQLGGLNGKSGGSAIDALETGGSASGGTGLDGLDLAVAAQTAKAAASLERQGLLPATETAGDDPVGALIAQLQAARGSARAAVGGTSAVAASAAVEEGGGTAPSGKEAFVREIWPHAQAVSRETGIPARFIVAHAALETGWGEKILHHADGRSSYNLFNIKAGSAWQGETVSRTVKEYAGGTSYSEQARFRSYGSYTEAFRDYARLLSDSPRYAGVLGQTDAAGFARGLQQAGYATDPRYAAKLAGVIGGSTLKSALAA</sequence>
<evidence type="ECO:0000256" key="9">
    <source>
        <dbReference type="ARBA" id="ARBA00023316"/>
    </source>
</evidence>
<evidence type="ECO:0000256" key="5">
    <source>
        <dbReference type="ARBA" id="ARBA00013433"/>
    </source>
</evidence>
<evidence type="ECO:0000256" key="4">
    <source>
        <dbReference type="ARBA" id="ARBA00007974"/>
    </source>
</evidence>
<comment type="function">
    <text evidence="1">Flagellum-specific muramidase which hydrolyzes the peptidoglycan layer to assemble the rod structure in the periplasmic space.</text>
</comment>
<dbReference type="GO" id="GO:0044780">
    <property type="term" value="P:bacterial-type flagellum assembly"/>
    <property type="evidence" value="ECO:0007669"/>
    <property type="project" value="InterPro"/>
</dbReference>
<dbReference type="GO" id="GO:0016798">
    <property type="term" value="F:hydrolase activity, acting on glycosyl bonds"/>
    <property type="evidence" value="ECO:0007669"/>
    <property type="project" value="UniProtKB-KW"/>
</dbReference>
<keyword evidence="12" id="KW-0282">Flagellum</keyword>
<dbReference type="PANTHER" id="PTHR33308">
    <property type="entry name" value="PEPTIDOGLYCAN HYDROLASE FLGJ"/>
    <property type="match status" value="1"/>
</dbReference>
<dbReference type="AlphaFoldDB" id="A0A4S4AWN6"/>
<evidence type="ECO:0000313" key="12">
    <source>
        <dbReference type="EMBL" id="THF64450.1"/>
    </source>
</evidence>
<dbReference type="OrthoDB" id="289937at2"/>